<dbReference type="InterPro" id="IPR000515">
    <property type="entry name" value="MetI-like"/>
</dbReference>
<feature type="transmembrane region" description="Helical" evidence="7">
    <location>
        <begin position="228"/>
        <end position="249"/>
    </location>
</feature>
<protein>
    <submittedName>
        <fullName evidence="9">Carbohydrate ABC transporter permease</fullName>
    </submittedName>
</protein>
<dbReference type="SUPFAM" id="SSF161098">
    <property type="entry name" value="MetI-like"/>
    <property type="match status" value="1"/>
</dbReference>
<feature type="transmembrane region" description="Helical" evidence="7">
    <location>
        <begin position="93"/>
        <end position="115"/>
    </location>
</feature>
<proteinExistence type="inferred from homology"/>
<evidence type="ECO:0000256" key="6">
    <source>
        <dbReference type="ARBA" id="ARBA00023136"/>
    </source>
</evidence>
<feature type="transmembrane region" description="Helical" evidence="7">
    <location>
        <begin position="170"/>
        <end position="195"/>
    </location>
</feature>
<evidence type="ECO:0000313" key="10">
    <source>
        <dbReference type="Proteomes" id="UP001500943"/>
    </source>
</evidence>
<evidence type="ECO:0000256" key="7">
    <source>
        <dbReference type="RuleBase" id="RU363032"/>
    </source>
</evidence>
<keyword evidence="5 7" id="KW-1133">Transmembrane helix</keyword>
<feature type="domain" description="ABC transmembrane type-1" evidence="8">
    <location>
        <begin position="58"/>
        <end position="249"/>
    </location>
</feature>
<dbReference type="Gene3D" id="1.10.3720.10">
    <property type="entry name" value="MetI-like"/>
    <property type="match status" value="1"/>
</dbReference>
<name>A0ABP4GQ40_9MICO</name>
<dbReference type="PROSITE" id="PS50928">
    <property type="entry name" value="ABC_TM1"/>
    <property type="match status" value="1"/>
</dbReference>
<keyword evidence="2 7" id="KW-0813">Transport</keyword>
<evidence type="ECO:0000256" key="1">
    <source>
        <dbReference type="ARBA" id="ARBA00004651"/>
    </source>
</evidence>
<sequence length="264" mass="28985">MLAGALCLIWVFPIYWMVNTSFKTAPNILRTTPQFFPSPFTFENYVNVFTKPNFLSSLINSLSISIVVVGISIVFAFLATTALTKFNFKGRHLILILILAVQMIPSTALLIPLFLTFRDAGLLNSYAGLALAYIATVLPFSIWILRGFFHSIPVEIEEAARMDGAGTARILRSIYFPLLLPGLIATSVFAFITAWNDYITALVFMADSSKYTLPIWLVSFSTEDGVDYGGLIAGSVIFALPVTIFFLIVQRNLVQGISSGGVKG</sequence>
<dbReference type="RefSeq" id="WP_343926868.1">
    <property type="nucleotide sequence ID" value="NZ_BAAAKW010000071.1"/>
</dbReference>
<dbReference type="InterPro" id="IPR035906">
    <property type="entry name" value="MetI-like_sf"/>
</dbReference>
<evidence type="ECO:0000256" key="5">
    <source>
        <dbReference type="ARBA" id="ARBA00022989"/>
    </source>
</evidence>
<reference evidence="10" key="1">
    <citation type="journal article" date="2019" name="Int. J. Syst. Evol. Microbiol.">
        <title>The Global Catalogue of Microorganisms (GCM) 10K type strain sequencing project: providing services to taxonomists for standard genome sequencing and annotation.</title>
        <authorList>
            <consortium name="The Broad Institute Genomics Platform"/>
            <consortium name="The Broad Institute Genome Sequencing Center for Infectious Disease"/>
            <person name="Wu L."/>
            <person name="Ma J."/>
        </authorList>
    </citation>
    <scope>NUCLEOTIDE SEQUENCE [LARGE SCALE GENOMIC DNA]</scope>
    <source>
        <strain evidence="10">JCM 12762</strain>
    </source>
</reference>
<comment type="caution">
    <text evidence="9">The sequence shown here is derived from an EMBL/GenBank/DDBJ whole genome shotgun (WGS) entry which is preliminary data.</text>
</comment>
<dbReference type="Proteomes" id="UP001500943">
    <property type="component" value="Unassembled WGS sequence"/>
</dbReference>
<accession>A0ABP4GQ40</accession>
<feature type="transmembrane region" description="Helical" evidence="7">
    <location>
        <begin position="127"/>
        <end position="149"/>
    </location>
</feature>
<evidence type="ECO:0000256" key="3">
    <source>
        <dbReference type="ARBA" id="ARBA00022475"/>
    </source>
</evidence>
<dbReference type="CDD" id="cd06261">
    <property type="entry name" value="TM_PBP2"/>
    <property type="match status" value="1"/>
</dbReference>
<dbReference type="PANTHER" id="PTHR32243">
    <property type="entry name" value="MALTOSE TRANSPORT SYSTEM PERMEASE-RELATED"/>
    <property type="match status" value="1"/>
</dbReference>
<dbReference type="PANTHER" id="PTHR32243:SF18">
    <property type="entry name" value="INNER MEMBRANE ABC TRANSPORTER PERMEASE PROTEIN YCJP"/>
    <property type="match status" value="1"/>
</dbReference>
<keyword evidence="6 7" id="KW-0472">Membrane</keyword>
<dbReference type="InterPro" id="IPR050901">
    <property type="entry name" value="BP-dep_ABC_trans_perm"/>
</dbReference>
<dbReference type="Pfam" id="PF00528">
    <property type="entry name" value="BPD_transp_1"/>
    <property type="match status" value="1"/>
</dbReference>
<comment type="similarity">
    <text evidence="7">Belongs to the binding-protein-dependent transport system permease family.</text>
</comment>
<organism evidence="9 10">
    <name type="scientific">Rhodoglobus aureus</name>
    <dbReference type="NCBI Taxonomy" id="191497"/>
    <lineage>
        <taxon>Bacteria</taxon>
        <taxon>Bacillati</taxon>
        <taxon>Actinomycetota</taxon>
        <taxon>Actinomycetes</taxon>
        <taxon>Micrococcales</taxon>
        <taxon>Microbacteriaceae</taxon>
        <taxon>Rhodoglobus</taxon>
    </lineage>
</organism>
<keyword evidence="10" id="KW-1185">Reference proteome</keyword>
<feature type="transmembrane region" description="Helical" evidence="7">
    <location>
        <begin position="54"/>
        <end position="81"/>
    </location>
</feature>
<evidence type="ECO:0000256" key="2">
    <source>
        <dbReference type="ARBA" id="ARBA00022448"/>
    </source>
</evidence>
<evidence type="ECO:0000313" key="9">
    <source>
        <dbReference type="EMBL" id="GAA1228467.1"/>
    </source>
</evidence>
<evidence type="ECO:0000256" key="4">
    <source>
        <dbReference type="ARBA" id="ARBA00022692"/>
    </source>
</evidence>
<comment type="subcellular location">
    <subcellularLocation>
        <location evidence="1 7">Cell membrane</location>
        <topology evidence="1 7">Multi-pass membrane protein</topology>
    </subcellularLocation>
</comment>
<keyword evidence="3" id="KW-1003">Cell membrane</keyword>
<dbReference type="EMBL" id="BAAAKW010000071">
    <property type="protein sequence ID" value="GAA1228467.1"/>
    <property type="molecule type" value="Genomic_DNA"/>
</dbReference>
<evidence type="ECO:0000259" key="8">
    <source>
        <dbReference type="PROSITE" id="PS50928"/>
    </source>
</evidence>
<gene>
    <name evidence="9" type="ORF">GCM10009655_28850</name>
</gene>
<keyword evidence="4 7" id="KW-0812">Transmembrane</keyword>